<dbReference type="InterPro" id="IPR006683">
    <property type="entry name" value="Thioestr_dom"/>
</dbReference>
<dbReference type="EMBL" id="JAVRRL010000011">
    <property type="protein sequence ID" value="KAK5115786.1"/>
    <property type="molecule type" value="Genomic_DNA"/>
</dbReference>
<organism evidence="3 4">
    <name type="scientific">Meristemomyces frigidus</name>
    <dbReference type="NCBI Taxonomy" id="1508187"/>
    <lineage>
        <taxon>Eukaryota</taxon>
        <taxon>Fungi</taxon>
        <taxon>Dikarya</taxon>
        <taxon>Ascomycota</taxon>
        <taxon>Pezizomycotina</taxon>
        <taxon>Dothideomycetes</taxon>
        <taxon>Dothideomycetidae</taxon>
        <taxon>Mycosphaerellales</taxon>
        <taxon>Teratosphaeriaceae</taxon>
        <taxon>Meristemomyces</taxon>
    </lineage>
</organism>
<feature type="domain" description="Thioesterase" evidence="2">
    <location>
        <begin position="60"/>
        <end position="134"/>
    </location>
</feature>
<evidence type="ECO:0000313" key="4">
    <source>
        <dbReference type="Proteomes" id="UP001310890"/>
    </source>
</evidence>
<evidence type="ECO:0000259" key="2">
    <source>
        <dbReference type="Pfam" id="PF03061"/>
    </source>
</evidence>
<dbReference type="GO" id="GO:0047617">
    <property type="term" value="F:fatty acyl-CoA hydrolase activity"/>
    <property type="evidence" value="ECO:0007669"/>
    <property type="project" value="InterPro"/>
</dbReference>
<sequence length="158" mass="16832">MAEESSKTPEHAHIQHLVKTKLPGSPIYAFLLTPVQISGATKGHVVARLPLSANHMNSMQSLHGSVSAAIVDWMGGMAISTFDLRDRTGVSVDIHVTYQSGAKVGNVIEIEGIAEKVGGSLAFTKVNIYKVEDGKRGRVVVTGTHTKFVKGSEPQKAS</sequence>
<name>A0AAN7YST3_9PEZI</name>
<dbReference type="InterPro" id="IPR029069">
    <property type="entry name" value="HotDog_dom_sf"/>
</dbReference>
<comment type="caution">
    <text evidence="3">The sequence shown here is derived from an EMBL/GenBank/DDBJ whole genome shotgun (WGS) entry which is preliminary data.</text>
</comment>
<dbReference type="SUPFAM" id="SSF54637">
    <property type="entry name" value="Thioesterase/thiol ester dehydrase-isomerase"/>
    <property type="match status" value="1"/>
</dbReference>
<evidence type="ECO:0000313" key="3">
    <source>
        <dbReference type="EMBL" id="KAK5115786.1"/>
    </source>
</evidence>
<accession>A0AAN7YST3</accession>
<protein>
    <recommendedName>
        <fullName evidence="2">Thioesterase domain-containing protein</fullName>
    </recommendedName>
</protein>
<dbReference type="Pfam" id="PF03061">
    <property type="entry name" value="4HBT"/>
    <property type="match status" value="1"/>
</dbReference>
<dbReference type="PANTHER" id="PTHR21660">
    <property type="entry name" value="THIOESTERASE SUPERFAMILY MEMBER-RELATED"/>
    <property type="match status" value="1"/>
</dbReference>
<dbReference type="Gene3D" id="3.10.129.10">
    <property type="entry name" value="Hotdog Thioesterase"/>
    <property type="match status" value="1"/>
</dbReference>
<proteinExistence type="inferred from homology"/>
<dbReference type="AlphaFoldDB" id="A0AAN7YST3"/>
<dbReference type="InterPro" id="IPR039298">
    <property type="entry name" value="ACOT13"/>
</dbReference>
<dbReference type="PANTHER" id="PTHR21660:SF11">
    <property type="entry name" value="FAMILY PROTEIN, PUTATIVE (AFU_ORTHOLOGUE AFUA_4G04355)-RELATED"/>
    <property type="match status" value="1"/>
</dbReference>
<dbReference type="CDD" id="cd03443">
    <property type="entry name" value="PaaI_thioesterase"/>
    <property type="match status" value="1"/>
</dbReference>
<dbReference type="Proteomes" id="UP001310890">
    <property type="component" value="Unassembled WGS sequence"/>
</dbReference>
<gene>
    <name evidence="3" type="ORF">LTR62_000875</name>
</gene>
<dbReference type="FunFam" id="3.10.129.10:FF:000033">
    <property type="entry name" value="acyl-coenzyme A thioesterase 13"/>
    <property type="match status" value="1"/>
</dbReference>
<comment type="similarity">
    <text evidence="1">Belongs to the thioesterase PaaI family.</text>
</comment>
<evidence type="ECO:0000256" key="1">
    <source>
        <dbReference type="ARBA" id="ARBA00008324"/>
    </source>
</evidence>
<reference evidence="3" key="1">
    <citation type="submission" date="2023-08" db="EMBL/GenBank/DDBJ databases">
        <title>Black Yeasts Isolated from many extreme environments.</title>
        <authorList>
            <person name="Coleine C."/>
            <person name="Stajich J.E."/>
            <person name="Selbmann L."/>
        </authorList>
    </citation>
    <scope>NUCLEOTIDE SEQUENCE</scope>
    <source>
        <strain evidence="3">CCFEE 5401</strain>
    </source>
</reference>